<reference evidence="8" key="1">
    <citation type="submission" date="2020-11" db="EMBL/GenBank/DDBJ databases">
        <title>Sequencing the genomes of 1000 actinobacteria strains.</title>
        <authorList>
            <person name="Klenk H.-P."/>
        </authorList>
    </citation>
    <scope>NUCLEOTIDE SEQUENCE</scope>
    <source>
        <strain evidence="8">DSM 45356</strain>
    </source>
</reference>
<keyword evidence="6" id="KW-0902">Two-component regulatory system</keyword>
<protein>
    <recommendedName>
        <fullName evidence="2">histidine kinase</fullName>
        <ecNumber evidence="2">2.7.13.3</ecNumber>
    </recommendedName>
</protein>
<proteinExistence type="predicted"/>
<dbReference type="SMART" id="SM00387">
    <property type="entry name" value="HATPase_c"/>
    <property type="match status" value="1"/>
</dbReference>
<evidence type="ECO:0000259" key="7">
    <source>
        <dbReference type="PROSITE" id="PS50109"/>
    </source>
</evidence>
<keyword evidence="5 8" id="KW-0418">Kinase</keyword>
<dbReference type="InterPro" id="IPR003594">
    <property type="entry name" value="HATPase_dom"/>
</dbReference>
<dbReference type="CDD" id="cd00075">
    <property type="entry name" value="HATPase"/>
    <property type="match status" value="1"/>
</dbReference>
<dbReference type="PANTHER" id="PTHR44936">
    <property type="entry name" value="SENSOR PROTEIN CREC"/>
    <property type="match status" value="1"/>
</dbReference>
<keyword evidence="3" id="KW-0597">Phosphoprotein</keyword>
<dbReference type="InterPro" id="IPR005467">
    <property type="entry name" value="His_kinase_dom"/>
</dbReference>
<dbReference type="RefSeq" id="WP_197004035.1">
    <property type="nucleotide sequence ID" value="NZ_BONS01000022.1"/>
</dbReference>
<dbReference type="GO" id="GO:0004673">
    <property type="term" value="F:protein histidine kinase activity"/>
    <property type="evidence" value="ECO:0007669"/>
    <property type="project" value="UniProtKB-EC"/>
</dbReference>
<keyword evidence="9" id="KW-1185">Reference proteome</keyword>
<evidence type="ECO:0000256" key="4">
    <source>
        <dbReference type="ARBA" id="ARBA00022679"/>
    </source>
</evidence>
<keyword evidence="4" id="KW-0808">Transferase</keyword>
<accession>A0A8J7KJR4</accession>
<gene>
    <name evidence="8" type="ORF">IW245_003328</name>
</gene>
<dbReference type="PANTHER" id="PTHR44936:SF9">
    <property type="entry name" value="SENSOR PROTEIN CREC"/>
    <property type="match status" value="1"/>
</dbReference>
<dbReference type="PROSITE" id="PS50109">
    <property type="entry name" value="HIS_KIN"/>
    <property type="match status" value="1"/>
</dbReference>
<organism evidence="8 9">
    <name type="scientific">Longispora fulva</name>
    <dbReference type="NCBI Taxonomy" id="619741"/>
    <lineage>
        <taxon>Bacteria</taxon>
        <taxon>Bacillati</taxon>
        <taxon>Actinomycetota</taxon>
        <taxon>Actinomycetes</taxon>
        <taxon>Micromonosporales</taxon>
        <taxon>Micromonosporaceae</taxon>
        <taxon>Longispora</taxon>
    </lineage>
</organism>
<dbReference type="Pfam" id="PF02518">
    <property type="entry name" value="HATPase_c"/>
    <property type="match status" value="1"/>
</dbReference>
<name>A0A8J7KJR4_9ACTN</name>
<dbReference type="EC" id="2.7.13.3" evidence="2"/>
<evidence type="ECO:0000256" key="1">
    <source>
        <dbReference type="ARBA" id="ARBA00000085"/>
    </source>
</evidence>
<feature type="domain" description="Histidine kinase" evidence="7">
    <location>
        <begin position="30"/>
        <end position="224"/>
    </location>
</feature>
<evidence type="ECO:0000256" key="6">
    <source>
        <dbReference type="ARBA" id="ARBA00023012"/>
    </source>
</evidence>
<dbReference type="Proteomes" id="UP000622552">
    <property type="component" value="Unassembled WGS sequence"/>
</dbReference>
<evidence type="ECO:0000256" key="5">
    <source>
        <dbReference type="ARBA" id="ARBA00022777"/>
    </source>
</evidence>
<dbReference type="Gene3D" id="3.30.565.10">
    <property type="entry name" value="Histidine kinase-like ATPase, C-terminal domain"/>
    <property type="match status" value="1"/>
</dbReference>
<evidence type="ECO:0000256" key="3">
    <source>
        <dbReference type="ARBA" id="ARBA00022553"/>
    </source>
</evidence>
<evidence type="ECO:0000313" key="9">
    <source>
        <dbReference type="Proteomes" id="UP000622552"/>
    </source>
</evidence>
<evidence type="ECO:0000256" key="2">
    <source>
        <dbReference type="ARBA" id="ARBA00012438"/>
    </source>
</evidence>
<dbReference type="InterPro" id="IPR036890">
    <property type="entry name" value="HATPase_C_sf"/>
</dbReference>
<dbReference type="AlphaFoldDB" id="A0A8J7KJR4"/>
<comment type="caution">
    <text evidence="8">The sequence shown here is derived from an EMBL/GenBank/DDBJ whole genome shotgun (WGS) entry which is preliminary data.</text>
</comment>
<dbReference type="GO" id="GO:0000160">
    <property type="term" value="P:phosphorelay signal transduction system"/>
    <property type="evidence" value="ECO:0007669"/>
    <property type="project" value="UniProtKB-KW"/>
</dbReference>
<dbReference type="SUPFAM" id="SSF55874">
    <property type="entry name" value="ATPase domain of HSP90 chaperone/DNA topoisomerase II/histidine kinase"/>
    <property type="match status" value="1"/>
</dbReference>
<dbReference type="InterPro" id="IPR050980">
    <property type="entry name" value="2C_sensor_his_kinase"/>
</dbReference>
<evidence type="ECO:0000313" key="8">
    <source>
        <dbReference type="EMBL" id="MBG6137134.1"/>
    </source>
</evidence>
<sequence>MELESTDTTFRRLANLTRVRPRVDAARRRELRHDIRHELATIGLLASLLTDAEDIGDTNRSRVKQLQLETAWLDELLQAYDREHADPEDLWSPPVERVRVDVLAAEAVTALRLTSPARFRFEADPAVAYANRLRLWRALRNLIDNASSAAGPSGTVSVRVGTEDTWTLAQVDDDGPGFGREPTGLASTGLGVVRAFATDMGGRLELRTSRLGGGCARILLPGVDDPGGLYRADADAGTHL</sequence>
<comment type="catalytic activity">
    <reaction evidence="1">
        <text>ATP + protein L-histidine = ADP + protein N-phospho-L-histidine.</text>
        <dbReference type="EC" id="2.7.13.3"/>
    </reaction>
</comment>
<dbReference type="EMBL" id="JADOUF010000001">
    <property type="protein sequence ID" value="MBG6137134.1"/>
    <property type="molecule type" value="Genomic_DNA"/>
</dbReference>